<feature type="compositionally biased region" description="Pro residues" evidence="1">
    <location>
        <begin position="98"/>
        <end position="110"/>
    </location>
</feature>
<evidence type="ECO:0000256" key="1">
    <source>
        <dbReference type="SAM" id="MobiDB-lite"/>
    </source>
</evidence>
<evidence type="ECO:0000313" key="2">
    <source>
        <dbReference type="EMBL" id="KAK0414406.1"/>
    </source>
</evidence>
<organism evidence="2 3">
    <name type="scientific">Armillaria borealis</name>
    <dbReference type="NCBI Taxonomy" id="47425"/>
    <lineage>
        <taxon>Eukaryota</taxon>
        <taxon>Fungi</taxon>
        <taxon>Dikarya</taxon>
        <taxon>Basidiomycota</taxon>
        <taxon>Agaricomycotina</taxon>
        <taxon>Agaricomycetes</taxon>
        <taxon>Agaricomycetidae</taxon>
        <taxon>Agaricales</taxon>
        <taxon>Marasmiineae</taxon>
        <taxon>Physalacriaceae</taxon>
        <taxon>Armillaria</taxon>
    </lineage>
</organism>
<protein>
    <submittedName>
        <fullName evidence="2">Uncharacterized protein</fullName>
    </submittedName>
</protein>
<proteinExistence type="predicted"/>
<feature type="compositionally biased region" description="Pro residues" evidence="1">
    <location>
        <begin position="74"/>
        <end position="84"/>
    </location>
</feature>
<dbReference type="Proteomes" id="UP001175226">
    <property type="component" value="Unassembled WGS sequence"/>
</dbReference>
<comment type="caution">
    <text evidence="2">The sequence shown here is derived from an EMBL/GenBank/DDBJ whole genome shotgun (WGS) entry which is preliminary data.</text>
</comment>
<reference evidence="2" key="1">
    <citation type="submission" date="2023-06" db="EMBL/GenBank/DDBJ databases">
        <authorList>
            <consortium name="Lawrence Berkeley National Laboratory"/>
            <person name="Ahrendt S."/>
            <person name="Sahu N."/>
            <person name="Indic B."/>
            <person name="Wong-Bajracharya J."/>
            <person name="Merenyi Z."/>
            <person name="Ke H.-M."/>
            <person name="Monk M."/>
            <person name="Kocsube S."/>
            <person name="Drula E."/>
            <person name="Lipzen A."/>
            <person name="Balint B."/>
            <person name="Henrissat B."/>
            <person name="Andreopoulos B."/>
            <person name="Martin F.M."/>
            <person name="Harder C.B."/>
            <person name="Rigling D."/>
            <person name="Ford K.L."/>
            <person name="Foster G.D."/>
            <person name="Pangilinan J."/>
            <person name="Papanicolaou A."/>
            <person name="Barry K."/>
            <person name="LaButti K."/>
            <person name="Viragh M."/>
            <person name="Koriabine M."/>
            <person name="Yan M."/>
            <person name="Riley R."/>
            <person name="Champramary S."/>
            <person name="Plett K.L."/>
            <person name="Tsai I.J."/>
            <person name="Slot J."/>
            <person name="Sipos G."/>
            <person name="Plett J."/>
            <person name="Nagy L.G."/>
            <person name="Grigoriev I.V."/>
        </authorList>
    </citation>
    <scope>NUCLEOTIDE SEQUENCE</scope>
    <source>
        <strain evidence="2">FPL87.14</strain>
    </source>
</reference>
<sequence>MASSYDLEGGNHPDHSHSTTSSPTPIQTPRWIDRYWKSNASKHALPTHQTPPTSFLRGPHREMQPRGQVILDTPPRPLPPPPPKKSTTGTYGLSMRASPPPKYDPNDLPPPERALLPVRPRPLMAEPCAPAQRIFIRPPAGQFPADKSSDEDGGFFGAIARRRDAGRLITITTDDKNNLDALELPLPDDDGDDSILHLPPPRRPNDPLNADGLDYEWPRLENVDREILGPERSLAWDIRRDDVETWYNLAAHNRVPMDLYLATTYGDVLPRLGREAVITARIFENRDRSRHGPIAGSRLYGPHRGRTHEEQLALEGTLETLAQQLGDRPDLEGGGDTPSTRSHLDFAIW</sequence>
<dbReference type="AlphaFoldDB" id="A0AA39LY14"/>
<keyword evidence="3" id="KW-1185">Reference proteome</keyword>
<evidence type="ECO:0000313" key="3">
    <source>
        <dbReference type="Proteomes" id="UP001175226"/>
    </source>
</evidence>
<gene>
    <name evidence="2" type="ORF">EV421DRAFT_1918156</name>
</gene>
<accession>A0AA39LY14</accession>
<feature type="region of interest" description="Disordered" evidence="1">
    <location>
        <begin position="1"/>
        <end position="110"/>
    </location>
</feature>
<dbReference type="EMBL" id="JAUEPT010000826">
    <property type="protein sequence ID" value="KAK0414406.1"/>
    <property type="molecule type" value="Genomic_DNA"/>
</dbReference>
<name>A0AA39LY14_9AGAR</name>